<feature type="transmembrane region" description="Helical" evidence="1">
    <location>
        <begin position="1735"/>
        <end position="1758"/>
    </location>
</feature>
<dbReference type="OrthoDB" id="366968at2759"/>
<keyword evidence="1" id="KW-0812">Transmembrane</keyword>
<keyword evidence="1" id="KW-0472">Membrane</keyword>
<dbReference type="VEuPathDB" id="PiroplasmaDB:BBBOND_0005050"/>
<dbReference type="EMBL" id="LK055198">
    <property type="protein sequence ID" value="CDR71846.1"/>
    <property type="molecule type" value="Genomic_DNA"/>
</dbReference>
<evidence type="ECO:0000256" key="1">
    <source>
        <dbReference type="SAM" id="Phobius"/>
    </source>
</evidence>
<protein>
    <recommendedName>
        <fullName evidence="3">C3H1-type domain-containing protein</fullName>
    </recommendedName>
</protein>
<dbReference type="GeneID" id="24562063"/>
<name>A0A061BLU4_BABBI</name>
<gene>
    <name evidence="2" type="ORF">BBBOND_0005050</name>
</gene>
<sequence>MVFLSGVLEAVKNTQTYNVGKNTLNSVCNVINTHLCSGHDGFTKLLPSLTREIGRYNTEVRDSNEKVKKPIEELLNEVGDAFKNKVNDLLSGPNDHENVDKVQAAEKQVNETLANDIKTFTNKFNVAFQFKDNKVDKAEMKTAIRYLNPTLQVRVNSALKAVHHEIKRLEELSTKEHKNLEATTNLINAKLTEIKCTVTEQIKLKINELVEGLRNLVKFMLSALEKVKSAMASYIVKLETWIKEADGSVKHSISEAGAIAQKAVGKQHQHELKVKAEAELKAIEKTLENYITGMVSQINDNVTAALKQVIQTDEAIKKDLYTVKGKIKEAVRALGKTLEGNVKQDLFDLEKQVKSVFETLPKSAQSFFEKFSATKDAIDQAIKTVDGDLVKLRLLTIDEQIDSPYGTGVISAPLLKSIGQGTAFDSVKKYFTALDKDVMTLLKNAMQNIGGGLTKFTNDAGERLLTQALRDRTLKSELLNRLTLLHGAIHENKQVPKIEEVKIDNLTICLKTMKNLSLSNYATAIEAVRNKLDGDSMPSQNISKKELNDLLTTLGNMAEAVSNHAKKVVAAVMDTIKDNLESEITLLTGAVESKVGKIQGGIRNIKDTTEKYGLSDSSSHAEARGLQMLLNDLKDNILKAINGLDAAVADKFKKKVAVPSGSATPDQYEFGENFMQRFNTTNSDLVKGELKQNQKNVLDQEIGVDDFPGGVAPEKISALATKKFIHYEEQVPQDSIVLSRDDPNKLQGKLPEAISAIKTTASGITVKGTEISMNNLATKIKSDLEALLDAFAATGKVVKDKLVQLQKDIGMGTKNDNTLQKIHDKLSDILTKDFAKAIDEARNFDAIASARCQATVGLLTEHVNSCASSAMSTLTTHAHHQYVLSLKEALTAFADKVKKELHPIPDAIDRDLNTGLKALMKKLQTNFITKVQGIQPLKKISEKPSSVEKSALSQASKLLNDGIHLLVRALREQLDFTADYQKLKPTHDALYKLLTGLETSEHFDDKFTKNLDALRNAAEKFHPSKFGESTTSQSQVLRDGISALLTELDKTYVNKYSGIVYAEELVMEEKILTEYGKRCAKVFITILKFYCDDLNGLQKHCAEKSVWRGRQIYASTNSKENALGDYLKKCGYVVADNEKSNNGELQRSPLMKGEHILNNLDAVIQNARGDEHLATCKPKEKQHGFSVAHIITCLFEHANEYFRVTHLPISSAGRHPSSIYDMLRWLCGLTYHPVYDDLSLNAFSDLFEKKEEPDANVQGDGIPVKDEKEDLLEAHPANITAVNLREMLTEVCHYSYDVLTAVLGHGHAGGIYACDFNTNPDILSYPSNSSKCLDLLTEICLRLFHQLSFLYKQCTYPTQLGGWLDCHYGRDVGGSNWICNTMQCPNQNAGQTHNQTCDQKCNQTPKCGLKSPLQSFLEDGLPGFLPHPYGKSDCKMKCDAPNHFGKPCQTPMGFVDISNLASINGTGKRIKDALHPFCGKEISPLTKLCSDLVCLLQRPPQTLGDMFAFYYNFTNHWTVSGNKHVEAAFDTAVNNANFGATYEELKVYYIFSGSHSAVWKGHSAGSLGSLVCSSKESIECGPYLCPVSHFIYGTFSSKHADKYLSWIVYQTTTFYDLLKKLYDECNSKCGSRGTNCHERACVKECRTTSTKNKPPRYHDAKCKSIVKCNATLPTLAKYGFTFGVKDKLNGDESIDKKRTCRDFCNVFQEAFNENSHLIQLIKAIDEFIFTIRQPFIWLNVALWSLSLFYLICVMVGRLDVLHIRSHLRSPSSHRITAQSLLAAAQVGRLAKISYLQP</sequence>
<organism evidence="2">
    <name type="scientific">Babesia bigemina</name>
    <dbReference type="NCBI Taxonomy" id="5866"/>
    <lineage>
        <taxon>Eukaryota</taxon>
        <taxon>Sar</taxon>
        <taxon>Alveolata</taxon>
        <taxon>Apicomplexa</taxon>
        <taxon>Aconoidasida</taxon>
        <taxon>Piroplasmida</taxon>
        <taxon>Babesiidae</taxon>
        <taxon>Babesia</taxon>
    </lineage>
</organism>
<reference evidence="2" key="2">
    <citation type="submission" date="2014-06" db="EMBL/GenBank/DDBJ databases">
        <authorList>
            <person name="Aslett M."/>
            <person name="De Silva Nishadi"/>
        </authorList>
    </citation>
    <scope>NUCLEOTIDE SEQUENCE</scope>
    <source>
        <strain evidence="2">Bond</strain>
    </source>
</reference>
<evidence type="ECO:0000313" key="2">
    <source>
        <dbReference type="EMBL" id="CDR71846.1"/>
    </source>
</evidence>
<evidence type="ECO:0008006" key="3">
    <source>
        <dbReference type="Google" id="ProtNLM"/>
    </source>
</evidence>
<proteinExistence type="predicted"/>
<keyword evidence="1" id="KW-1133">Transmembrane helix</keyword>
<dbReference type="KEGG" id="bbig:BBBOND_0005050"/>
<dbReference type="RefSeq" id="XP_012770789.1">
    <property type="nucleotide sequence ID" value="XM_012915335.1"/>
</dbReference>
<reference evidence="2" key="1">
    <citation type="journal article" date="2014" name="Nucleic Acids Res.">
        <title>The evolutionary dynamics of variant antigen genes in Babesia reveal a history of genomic innovation underlying host-parasite interaction.</title>
        <authorList>
            <person name="Jackson A.P."/>
            <person name="Otto T.D."/>
            <person name="Darby A."/>
            <person name="Ramaprasad A."/>
            <person name="Xia D."/>
            <person name="Echaide I.E."/>
            <person name="Farber M."/>
            <person name="Gahlot S."/>
            <person name="Gamble J."/>
            <person name="Gupta D."/>
            <person name="Gupta Y."/>
            <person name="Jackson L."/>
            <person name="Malandrin L."/>
            <person name="Malas T.B."/>
            <person name="Moussa E."/>
            <person name="Nair M."/>
            <person name="Reid AJ."/>
            <person name="Sanders M."/>
            <person name="Sharma J."/>
            <person name="Tracey A."/>
            <person name="Quail M.A."/>
            <person name="Weir W."/>
            <person name="Wastling J.M."/>
            <person name="Hall N."/>
            <person name="Willadsen P."/>
            <person name="Lingelbach K."/>
            <person name="Shiels B."/>
            <person name="Tait A."/>
            <person name="Berriman M."/>
            <person name="Allred D.R."/>
            <person name="Pain A."/>
        </authorList>
    </citation>
    <scope>NUCLEOTIDE SEQUENCE</scope>
    <source>
        <strain evidence="2">Bond</strain>
    </source>
</reference>
<accession>A0A061BLU4</accession>